<dbReference type="GO" id="GO:0008270">
    <property type="term" value="F:zinc ion binding"/>
    <property type="evidence" value="ECO:0007669"/>
    <property type="project" value="UniProtKB-KW"/>
</dbReference>
<name>A0A423TEK5_PENVA</name>
<dbReference type="InterPro" id="IPR051435">
    <property type="entry name" value="RING_finger_E3_ubiq-ligases"/>
</dbReference>
<feature type="region of interest" description="Disordered" evidence="5">
    <location>
        <begin position="162"/>
        <end position="182"/>
    </location>
</feature>
<dbReference type="InterPro" id="IPR027370">
    <property type="entry name" value="Znf-RING_euk"/>
</dbReference>
<dbReference type="PANTHER" id="PTHR22791:SF34">
    <property type="entry name" value="RING-TYPE DOMAIN-CONTAINING PROTEIN"/>
    <property type="match status" value="1"/>
</dbReference>
<feature type="compositionally biased region" description="Low complexity" evidence="5">
    <location>
        <begin position="240"/>
        <end position="249"/>
    </location>
</feature>
<dbReference type="SUPFAM" id="SSF57850">
    <property type="entry name" value="RING/U-box"/>
    <property type="match status" value="1"/>
</dbReference>
<dbReference type="PANTHER" id="PTHR22791">
    <property type="entry name" value="RING-TYPE DOMAIN-CONTAINING PROTEIN"/>
    <property type="match status" value="1"/>
</dbReference>
<evidence type="ECO:0000259" key="6">
    <source>
        <dbReference type="PROSITE" id="PS50089"/>
    </source>
</evidence>
<evidence type="ECO:0000256" key="3">
    <source>
        <dbReference type="ARBA" id="ARBA00022833"/>
    </source>
</evidence>
<reference evidence="7 8" key="1">
    <citation type="submission" date="2018-04" db="EMBL/GenBank/DDBJ databases">
        <authorList>
            <person name="Zhang X."/>
            <person name="Yuan J."/>
            <person name="Li F."/>
            <person name="Xiang J."/>
        </authorList>
    </citation>
    <scope>NUCLEOTIDE SEQUENCE [LARGE SCALE GENOMIC DNA]</scope>
    <source>
        <tissue evidence="7">Muscle</tissue>
    </source>
</reference>
<dbReference type="InterPro" id="IPR013083">
    <property type="entry name" value="Znf_RING/FYVE/PHD"/>
</dbReference>
<accession>A0A423TEK5</accession>
<dbReference type="PROSITE" id="PS00518">
    <property type="entry name" value="ZF_RING_1"/>
    <property type="match status" value="1"/>
</dbReference>
<organism evidence="7 8">
    <name type="scientific">Penaeus vannamei</name>
    <name type="common">Whiteleg shrimp</name>
    <name type="synonym">Litopenaeus vannamei</name>
    <dbReference type="NCBI Taxonomy" id="6689"/>
    <lineage>
        <taxon>Eukaryota</taxon>
        <taxon>Metazoa</taxon>
        <taxon>Ecdysozoa</taxon>
        <taxon>Arthropoda</taxon>
        <taxon>Crustacea</taxon>
        <taxon>Multicrustacea</taxon>
        <taxon>Malacostraca</taxon>
        <taxon>Eumalacostraca</taxon>
        <taxon>Eucarida</taxon>
        <taxon>Decapoda</taxon>
        <taxon>Dendrobranchiata</taxon>
        <taxon>Penaeoidea</taxon>
        <taxon>Penaeidae</taxon>
        <taxon>Penaeus</taxon>
    </lineage>
</organism>
<evidence type="ECO:0000313" key="7">
    <source>
        <dbReference type="EMBL" id="ROT74855.1"/>
    </source>
</evidence>
<dbReference type="AlphaFoldDB" id="A0A423TEK5"/>
<dbReference type="InterPro" id="IPR001841">
    <property type="entry name" value="Znf_RING"/>
</dbReference>
<proteinExistence type="predicted"/>
<evidence type="ECO:0000256" key="1">
    <source>
        <dbReference type="ARBA" id="ARBA00022723"/>
    </source>
</evidence>
<evidence type="ECO:0000256" key="2">
    <source>
        <dbReference type="ARBA" id="ARBA00022771"/>
    </source>
</evidence>
<evidence type="ECO:0000313" key="8">
    <source>
        <dbReference type="Proteomes" id="UP000283509"/>
    </source>
</evidence>
<comment type="caution">
    <text evidence="7">The sequence shown here is derived from an EMBL/GenBank/DDBJ whole genome shotgun (WGS) entry which is preliminary data.</text>
</comment>
<evidence type="ECO:0000256" key="4">
    <source>
        <dbReference type="PROSITE-ProRule" id="PRU00175"/>
    </source>
</evidence>
<keyword evidence="2 4" id="KW-0863">Zinc-finger</keyword>
<keyword evidence="1" id="KW-0479">Metal-binding</keyword>
<dbReference type="OrthoDB" id="6366364at2759"/>
<feature type="region of interest" description="Disordered" evidence="5">
    <location>
        <begin position="237"/>
        <end position="266"/>
    </location>
</feature>
<evidence type="ECO:0000256" key="5">
    <source>
        <dbReference type="SAM" id="MobiDB-lite"/>
    </source>
</evidence>
<dbReference type="STRING" id="6689.A0A423TEK5"/>
<dbReference type="GO" id="GO:0061630">
    <property type="term" value="F:ubiquitin protein ligase activity"/>
    <property type="evidence" value="ECO:0007669"/>
    <property type="project" value="TreeGrafter"/>
</dbReference>
<dbReference type="PROSITE" id="PS50089">
    <property type="entry name" value="ZF_RING_2"/>
    <property type="match status" value="1"/>
</dbReference>
<dbReference type="Proteomes" id="UP000283509">
    <property type="component" value="Unassembled WGS sequence"/>
</dbReference>
<dbReference type="GO" id="GO:0016567">
    <property type="term" value="P:protein ubiquitination"/>
    <property type="evidence" value="ECO:0007669"/>
    <property type="project" value="TreeGrafter"/>
</dbReference>
<reference evidence="7 8" key="2">
    <citation type="submission" date="2019-01" db="EMBL/GenBank/DDBJ databases">
        <title>The decoding of complex shrimp genome reveals the adaptation for benthos swimmer, frequently molting mechanism and breeding impact on genome.</title>
        <authorList>
            <person name="Sun Y."/>
            <person name="Gao Y."/>
            <person name="Yu Y."/>
        </authorList>
    </citation>
    <scope>NUCLEOTIDE SEQUENCE [LARGE SCALE GENOMIC DNA]</scope>
    <source>
        <tissue evidence="7">Muscle</tissue>
    </source>
</reference>
<dbReference type="InterPro" id="IPR017907">
    <property type="entry name" value="Znf_RING_CS"/>
</dbReference>
<keyword evidence="8" id="KW-1185">Reference proteome</keyword>
<keyword evidence="7" id="KW-0489">Methyltransferase</keyword>
<gene>
    <name evidence="7" type="ORF">C7M84_006612</name>
</gene>
<keyword evidence="7" id="KW-0808">Transferase</keyword>
<dbReference type="Pfam" id="PF13445">
    <property type="entry name" value="zf-RING_UBOX"/>
    <property type="match status" value="1"/>
</dbReference>
<keyword evidence="3" id="KW-0862">Zinc</keyword>
<feature type="domain" description="RING-type" evidence="6">
    <location>
        <begin position="45"/>
        <end position="89"/>
    </location>
</feature>
<dbReference type="GO" id="GO:0032259">
    <property type="term" value="P:methylation"/>
    <property type="evidence" value="ECO:0007669"/>
    <property type="project" value="UniProtKB-KW"/>
</dbReference>
<sequence length="266" mass="29959">MVQPLVGMYCRAITYCAARYQVVERIMIIISVTTTFCPAPSGLTCAVCRSTYNAHDRRPLIFSSCGHTFCEECLRTENRKSVFQCPSCRQDRDQFWTLKPNFALLDLLEAEIRDDEDEDDLKKGLRMDDDDLLSLALHMSAQEAENKEYRRQVAALLAREPAGAGDVPGAEGGWQEEAEGRPGKEEAYCHEELEGLDGKKLRLEKEEAEGERKMLLVGGGRRTATGHGYVTISPDKRVQHQQQFQSQHQPLRQAKLRPVADAVAED</sequence>
<dbReference type="Gene3D" id="3.30.40.10">
    <property type="entry name" value="Zinc/RING finger domain, C3HC4 (zinc finger)"/>
    <property type="match status" value="1"/>
</dbReference>
<protein>
    <submittedName>
        <fullName evidence="7">Protein-L-isoaspartate O-methyltransferase</fullName>
    </submittedName>
</protein>
<dbReference type="SMART" id="SM00184">
    <property type="entry name" value="RING"/>
    <property type="match status" value="1"/>
</dbReference>
<dbReference type="EMBL" id="QCYY01001840">
    <property type="protein sequence ID" value="ROT74855.1"/>
    <property type="molecule type" value="Genomic_DNA"/>
</dbReference>
<dbReference type="GO" id="GO:0008168">
    <property type="term" value="F:methyltransferase activity"/>
    <property type="evidence" value="ECO:0007669"/>
    <property type="project" value="UniProtKB-KW"/>
</dbReference>